<dbReference type="InterPro" id="IPR032693">
    <property type="entry name" value="YtkA-like_dom"/>
</dbReference>
<feature type="domain" description="YtkA-like" evidence="1">
    <location>
        <begin position="60"/>
        <end position="138"/>
    </location>
</feature>
<name>A0A150R1Q7_SORCE</name>
<dbReference type="AlphaFoldDB" id="A0A150R1Q7"/>
<evidence type="ECO:0000259" key="1">
    <source>
        <dbReference type="Pfam" id="PF13115"/>
    </source>
</evidence>
<proteinExistence type="predicted"/>
<reference evidence="2 3" key="1">
    <citation type="submission" date="2014-02" db="EMBL/GenBank/DDBJ databases">
        <title>The small core and large imbalanced accessory genome model reveals a collaborative survival strategy of Sorangium cellulosum strains in nature.</title>
        <authorList>
            <person name="Han K."/>
            <person name="Peng R."/>
            <person name="Blom J."/>
            <person name="Li Y.-Z."/>
        </authorList>
    </citation>
    <scope>NUCLEOTIDE SEQUENCE [LARGE SCALE GENOMIC DNA]</scope>
    <source>
        <strain evidence="2 3">So0011-07</strain>
    </source>
</reference>
<dbReference type="Pfam" id="PF13115">
    <property type="entry name" value="YtkA"/>
    <property type="match status" value="1"/>
</dbReference>
<evidence type="ECO:0000313" key="2">
    <source>
        <dbReference type="EMBL" id="KYF74144.1"/>
    </source>
</evidence>
<comment type="caution">
    <text evidence="2">The sequence shown here is derived from an EMBL/GenBank/DDBJ whole genome shotgun (WGS) entry which is preliminary data.</text>
</comment>
<accession>A0A150R1Q7</accession>
<organism evidence="2 3">
    <name type="scientific">Sorangium cellulosum</name>
    <name type="common">Polyangium cellulosum</name>
    <dbReference type="NCBI Taxonomy" id="56"/>
    <lineage>
        <taxon>Bacteria</taxon>
        <taxon>Pseudomonadati</taxon>
        <taxon>Myxococcota</taxon>
        <taxon>Polyangia</taxon>
        <taxon>Polyangiales</taxon>
        <taxon>Polyangiaceae</taxon>
        <taxon>Sorangium</taxon>
    </lineage>
</organism>
<evidence type="ECO:0000313" key="3">
    <source>
        <dbReference type="Proteomes" id="UP000075635"/>
    </source>
</evidence>
<protein>
    <recommendedName>
        <fullName evidence="1">YtkA-like domain-containing protein</fullName>
    </recommendedName>
</protein>
<dbReference type="EMBL" id="JEMB01003316">
    <property type="protein sequence ID" value="KYF74144.1"/>
    <property type="molecule type" value="Genomic_DNA"/>
</dbReference>
<gene>
    <name evidence="2" type="ORF">BE17_23185</name>
</gene>
<sequence>MTEPHDRLSAGSSPASVAARARRAVLALLVLGLAQGCGAPHADQGEDSGSRAGVGRNGRVEFAVEPIAPIGRGKNTFHVRLTWTDSGNPVKRIRLRALAMMLGMAHGSSTHEGKEIEPGLYEVADVPFSMGGLWDVQLRALGSSLIDETAFEYEVP</sequence>
<dbReference type="Proteomes" id="UP000075635">
    <property type="component" value="Unassembled WGS sequence"/>
</dbReference>